<sequence>MIIEQTQQLINLGEEKFRACTDPDLKTLLAIMIEAVRQIQMTAAKRKLAGHEFLRYRDVMLEAKKLHLIADEAASIAKQEDPCL</sequence>
<protein>
    <submittedName>
        <fullName evidence="1">Uncharacterized protein</fullName>
    </submittedName>
</protein>
<keyword evidence="1" id="KW-0614">Plasmid</keyword>
<dbReference type="EMBL" id="CP120943">
    <property type="protein sequence ID" value="WFG00240.1"/>
    <property type="molecule type" value="Genomic_DNA"/>
</dbReference>
<name>A0AAJ5ZAW7_AERCA</name>
<evidence type="ECO:0000313" key="2">
    <source>
        <dbReference type="Proteomes" id="UP001218423"/>
    </source>
</evidence>
<accession>A0AAJ5ZAW7</accession>
<evidence type="ECO:0000313" key="1">
    <source>
        <dbReference type="EMBL" id="WFG00240.1"/>
    </source>
</evidence>
<organism evidence="1 2">
    <name type="scientific">Aeromonas caviae</name>
    <name type="common">Aeromonas punctata</name>
    <dbReference type="NCBI Taxonomy" id="648"/>
    <lineage>
        <taxon>Bacteria</taxon>
        <taxon>Pseudomonadati</taxon>
        <taxon>Pseudomonadota</taxon>
        <taxon>Gammaproteobacteria</taxon>
        <taxon>Aeromonadales</taxon>
        <taxon>Aeromonadaceae</taxon>
        <taxon>Aeromonas</taxon>
    </lineage>
</organism>
<proteinExistence type="predicted"/>
<reference evidence="1" key="1">
    <citation type="submission" date="2023-03" db="EMBL/GenBank/DDBJ databases">
        <title>Aeromonas caviae strain AC1520.</title>
        <authorList>
            <person name="Xie T."/>
            <person name="Zhang Q."/>
            <person name="Deng J."/>
            <person name="Li X."/>
        </authorList>
    </citation>
    <scope>NUCLEOTIDE SEQUENCE</scope>
    <source>
        <strain evidence="1">AC1520</strain>
        <plasmid evidence="1">pAC1520</plasmid>
    </source>
</reference>
<dbReference type="RefSeq" id="WP_128343685.1">
    <property type="nucleotide sequence ID" value="NZ_CAWOMG010000181.1"/>
</dbReference>
<geneLocation type="plasmid" evidence="1 2">
    <name>pAC1520</name>
</geneLocation>
<dbReference type="AlphaFoldDB" id="A0AAJ5ZAW7"/>
<dbReference type="Proteomes" id="UP001218423">
    <property type="component" value="Plasmid pAC1520"/>
</dbReference>
<gene>
    <name evidence="1" type="ORF">P5S46_22355</name>
</gene>